<name>A0A2I1K275_9LACT</name>
<organism evidence="3 4">
    <name type="scientific">Falseniella ignava</name>
    <dbReference type="NCBI Taxonomy" id="137730"/>
    <lineage>
        <taxon>Bacteria</taxon>
        <taxon>Bacillati</taxon>
        <taxon>Bacillota</taxon>
        <taxon>Bacilli</taxon>
        <taxon>Lactobacillales</taxon>
        <taxon>Aerococcaceae</taxon>
        <taxon>Falseniella</taxon>
    </lineage>
</organism>
<evidence type="ECO:0000313" key="4">
    <source>
        <dbReference type="Proteomes" id="UP000234384"/>
    </source>
</evidence>
<protein>
    <submittedName>
        <fullName evidence="3">Scaffolding protein</fullName>
    </submittedName>
</protein>
<dbReference type="OrthoDB" id="2365850at2"/>
<comment type="caution">
    <text evidence="3">The sequence shown here is derived from an EMBL/GenBank/DDBJ whole genome shotgun (WGS) entry which is preliminary data.</text>
</comment>
<evidence type="ECO:0000313" key="3">
    <source>
        <dbReference type="EMBL" id="PKY89707.1"/>
    </source>
</evidence>
<sequence>MSVTRGMLKDAGVTEDVKIDEIMDAYSRAIGSAKAQGESDLKSENESLRNQLQEVNQTIEELKNNETTAQEAKDTIAQLQSQLADKDEEHEAQRLIDKQTFAVQLALKDTDTLDSDLLFSLIDMDKVQFDENGRPQLDDTIQSLRESKPYLFQTQAEEPTDDKSPSIVRGGNPTAGSESEGDPFEAAMNMYK</sequence>
<gene>
    <name evidence="3" type="ORF">CYJ57_03080</name>
</gene>
<proteinExistence type="predicted"/>
<evidence type="ECO:0000256" key="2">
    <source>
        <dbReference type="SAM" id="MobiDB-lite"/>
    </source>
</evidence>
<dbReference type="EMBL" id="PKHE01000005">
    <property type="protein sequence ID" value="PKY89707.1"/>
    <property type="molecule type" value="Genomic_DNA"/>
</dbReference>
<dbReference type="Pfam" id="PF06810">
    <property type="entry name" value="Phage_scaffold"/>
    <property type="match status" value="1"/>
</dbReference>
<accession>A0A2I1K275</accession>
<feature type="coiled-coil region" evidence="1">
    <location>
        <begin position="38"/>
        <end position="89"/>
    </location>
</feature>
<reference evidence="3 4" key="1">
    <citation type="submission" date="2017-12" db="EMBL/GenBank/DDBJ databases">
        <title>Phylogenetic diversity of female urinary microbiome.</title>
        <authorList>
            <person name="Thomas-White K."/>
            <person name="Wolfe A.J."/>
        </authorList>
    </citation>
    <scope>NUCLEOTIDE SEQUENCE [LARGE SCALE GENOMIC DNA]</scope>
    <source>
        <strain evidence="3 4">UMB0898</strain>
    </source>
</reference>
<keyword evidence="1" id="KW-0175">Coiled coil</keyword>
<dbReference type="RefSeq" id="WP_101954027.1">
    <property type="nucleotide sequence ID" value="NZ_PKHE01000005.1"/>
</dbReference>
<dbReference type="Proteomes" id="UP000234384">
    <property type="component" value="Unassembled WGS sequence"/>
</dbReference>
<evidence type="ECO:0000256" key="1">
    <source>
        <dbReference type="SAM" id="Coils"/>
    </source>
</evidence>
<feature type="region of interest" description="Disordered" evidence="2">
    <location>
        <begin position="146"/>
        <end position="192"/>
    </location>
</feature>
<dbReference type="AlphaFoldDB" id="A0A2I1K275"/>
<dbReference type="InterPro" id="IPR009636">
    <property type="entry name" value="SCAF"/>
</dbReference>